<comment type="caution">
    <text evidence="11">The sequence shown here is derived from an EMBL/GenBank/DDBJ whole genome shotgun (WGS) entry which is preliminary data.</text>
</comment>
<protein>
    <recommendedName>
        <fullName evidence="3">glucan endo-1,3-beta-D-glucosidase</fullName>
        <ecNumber evidence="3">3.2.1.39</ecNumber>
    </recommendedName>
</protein>
<evidence type="ECO:0000256" key="2">
    <source>
        <dbReference type="ARBA" id="ARBA00010730"/>
    </source>
</evidence>
<dbReference type="Pfam" id="PF17652">
    <property type="entry name" value="Glyco_hydro81C"/>
    <property type="match status" value="1"/>
</dbReference>
<keyword evidence="6" id="KW-0326">Glycosidase</keyword>
<evidence type="ECO:0000256" key="3">
    <source>
        <dbReference type="ARBA" id="ARBA00012780"/>
    </source>
</evidence>
<proteinExistence type="inferred from homology"/>
<keyword evidence="12" id="KW-1185">Reference proteome</keyword>
<accession>A0A1E5R3M6</accession>
<reference evidence="12" key="1">
    <citation type="journal article" date="2016" name="Genome Announc.">
        <title>Genome sequences of three species of Hanseniaspora isolated from spontaneous wine fermentations.</title>
        <authorList>
            <person name="Sternes P.R."/>
            <person name="Lee D."/>
            <person name="Kutyna D.R."/>
            <person name="Borneman A.R."/>
        </authorList>
    </citation>
    <scope>NUCLEOTIDE SEQUENCE [LARGE SCALE GENOMIC DNA]</scope>
    <source>
        <strain evidence="12">AWRI3578</strain>
    </source>
</reference>
<comment type="similarity">
    <text evidence="2">Belongs to the glycosyl hydrolase 81 family.</text>
</comment>
<dbReference type="InterPro" id="IPR040451">
    <property type="entry name" value="GH81_N"/>
</dbReference>
<evidence type="ECO:0000256" key="7">
    <source>
        <dbReference type="ARBA" id="ARBA00023316"/>
    </source>
</evidence>
<evidence type="ECO:0000256" key="8">
    <source>
        <dbReference type="ARBA" id="ARBA00023326"/>
    </source>
</evidence>
<dbReference type="Gene3D" id="1.10.287.1170">
    <property type="entry name" value="glycoside hydrolase family 81 endo-[beta] glucanase"/>
    <property type="match status" value="1"/>
</dbReference>
<sequence length="712" mass="81657">MGYSRAPMPLPNSGFESDVFSNATITSDLQIPASFIRNNQTPTPVPTNSLDGSPLPTNDHITSLLVSSDNDVPSYVQPFIYTLLRDSNSQAKTSIALSSAHKDQKVIGDHYAYNPVAIYELIIGNIGTCAIKDETIVFDNGNVSLVQGQGLVTVEVTNNTNNIVIHSQIGIRDVYEIKGGNSKCFGVQLNNNRKWILYTDNLSINVQRNDNTGMFQLAFNGRSGIIQLFPDTSDQNSLLSMDFNTIANLLKLGNYVQKMTVSTSSESNDILQFNYKLKYADREALVFLLPHHLLDLKMSYIEKASLQLYSTVYGTMEGFYTSGKILFDYSKQEDDLSSYDILSDKKNSVFHQKINHLLDDLTSIREVLVNNDFQQCMNNLENESNLDSMYFSGKVFNKYAWLLYVSAELLHDHDLSEQLFTKITQCLNKFIQNQQILPLLYDTKWGGIISSGDMSQDFGNSMYNDHHFHYGYFVLTFAILGWYKPDWFSQNKFYSDLLLRDYCNIDDTDDKFVKFRNFSWFEGHSWANGVWPSLDGRDQESSSEDYNSVYTMFLYGSATKNYKMQQIAKLQLNIMKRSNNIYFLYKDKDLNNEVSINEMKKNKVCGIFFQNKIDYATYFGLNTEYIHMIHFIPGTFISRYIRDNEFVSEEWNQKLKDIHIDNNGWNGLLKLNRALISPDSISFFKDVNLNRNNLDNGQSQTLSLILAILWNT</sequence>
<comment type="catalytic activity">
    <reaction evidence="1">
        <text>Hydrolysis of (1-&gt;3)-beta-D-glucosidic linkages in (1-&gt;3)-beta-D-glucans.</text>
        <dbReference type="EC" id="3.2.1.39"/>
    </reaction>
</comment>
<evidence type="ECO:0000259" key="9">
    <source>
        <dbReference type="Pfam" id="PF03639"/>
    </source>
</evidence>
<dbReference type="OrthoDB" id="4473401at2759"/>
<keyword evidence="7" id="KW-0961">Cell wall biogenesis/degradation</keyword>
<dbReference type="EC" id="3.2.1.39" evidence="3"/>
<dbReference type="Proteomes" id="UP000095605">
    <property type="component" value="Unassembled WGS sequence"/>
</dbReference>
<dbReference type="Pfam" id="PF03639">
    <property type="entry name" value="Glyco_hydro_81"/>
    <property type="match status" value="1"/>
</dbReference>
<evidence type="ECO:0000313" key="12">
    <source>
        <dbReference type="Proteomes" id="UP000095605"/>
    </source>
</evidence>
<name>A0A1E5R3M6_9ASCO</name>
<evidence type="ECO:0000256" key="6">
    <source>
        <dbReference type="ARBA" id="ARBA00023295"/>
    </source>
</evidence>
<dbReference type="InterPro" id="IPR040720">
    <property type="entry name" value="GH81_C"/>
</dbReference>
<evidence type="ECO:0000313" key="11">
    <source>
        <dbReference type="EMBL" id="OEJ81505.1"/>
    </source>
</evidence>
<gene>
    <name evidence="11" type="ORF">AWRI3578_g3667</name>
</gene>
<evidence type="ECO:0000256" key="5">
    <source>
        <dbReference type="ARBA" id="ARBA00023277"/>
    </source>
</evidence>
<evidence type="ECO:0000259" key="10">
    <source>
        <dbReference type="Pfam" id="PF17652"/>
    </source>
</evidence>
<keyword evidence="8" id="KW-0624">Polysaccharide degradation</keyword>
<dbReference type="GO" id="GO:0071555">
    <property type="term" value="P:cell wall organization"/>
    <property type="evidence" value="ECO:0007669"/>
    <property type="project" value="UniProtKB-KW"/>
</dbReference>
<feature type="domain" description="Glycosyl hydrolase family 81 N-terminal" evidence="9">
    <location>
        <begin position="44"/>
        <end position="322"/>
    </location>
</feature>
<evidence type="ECO:0000256" key="4">
    <source>
        <dbReference type="ARBA" id="ARBA00022801"/>
    </source>
</evidence>
<feature type="domain" description="Glycosyl hydrolase family 81 C-terminal" evidence="10">
    <location>
        <begin position="372"/>
        <end position="703"/>
    </location>
</feature>
<dbReference type="PANTHER" id="PTHR31983">
    <property type="entry name" value="ENDO-1,3(4)-BETA-GLUCANASE 1"/>
    <property type="match status" value="1"/>
</dbReference>
<dbReference type="GO" id="GO:0000272">
    <property type="term" value="P:polysaccharide catabolic process"/>
    <property type="evidence" value="ECO:0007669"/>
    <property type="project" value="UniProtKB-KW"/>
</dbReference>
<keyword evidence="4" id="KW-0378">Hydrolase</keyword>
<dbReference type="InterPro" id="IPR005200">
    <property type="entry name" value="Endo-beta-glucanase"/>
</dbReference>
<dbReference type="PROSITE" id="PS52008">
    <property type="entry name" value="GH81"/>
    <property type="match status" value="1"/>
</dbReference>
<dbReference type="EMBL" id="LPNL01000009">
    <property type="protein sequence ID" value="OEJ81505.1"/>
    <property type="molecule type" value="Genomic_DNA"/>
</dbReference>
<dbReference type="AlphaFoldDB" id="A0A1E5R3M6"/>
<dbReference type="GO" id="GO:0042973">
    <property type="term" value="F:glucan endo-1,3-beta-D-glucosidase activity"/>
    <property type="evidence" value="ECO:0007669"/>
    <property type="project" value="UniProtKB-EC"/>
</dbReference>
<dbReference type="Gene3D" id="2.70.98.30">
    <property type="entry name" value="Golgi alpha-mannosidase II, domain 4"/>
    <property type="match status" value="1"/>
</dbReference>
<dbReference type="PANTHER" id="PTHR31983:SF0">
    <property type="entry name" value="GLUCAN ENDO-1,3-BETA-D-GLUCOSIDASE 2"/>
    <property type="match status" value="1"/>
</dbReference>
<dbReference type="GO" id="GO:0052861">
    <property type="term" value="F:endo-1,3(4)-beta-glucanase activity"/>
    <property type="evidence" value="ECO:0007669"/>
    <property type="project" value="InterPro"/>
</dbReference>
<organism evidence="11 12">
    <name type="scientific">Hanseniaspora opuntiae</name>
    <dbReference type="NCBI Taxonomy" id="211096"/>
    <lineage>
        <taxon>Eukaryota</taxon>
        <taxon>Fungi</taxon>
        <taxon>Dikarya</taxon>
        <taxon>Ascomycota</taxon>
        <taxon>Saccharomycotina</taxon>
        <taxon>Saccharomycetes</taxon>
        <taxon>Saccharomycodales</taxon>
        <taxon>Saccharomycodaceae</taxon>
        <taxon>Hanseniaspora</taxon>
    </lineage>
</organism>
<evidence type="ECO:0000256" key="1">
    <source>
        <dbReference type="ARBA" id="ARBA00000382"/>
    </source>
</evidence>
<keyword evidence="5" id="KW-0119">Carbohydrate metabolism</keyword>